<reference evidence="1" key="1">
    <citation type="journal article" date="2018" name="Genome Biol.">
        <title>SKESA: strategic k-mer extension for scrupulous assemblies.</title>
        <authorList>
            <person name="Souvorov A."/>
            <person name="Agarwala R."/>
            <person name="Lipman D.J."/>
        </authorList>
    </citation>
    <scope>NUCLEOTIDE SEQUENCE</scope>
    <source>
        <strain evidence="1">MA.CK_98/00011163</strain>
    </source>
</reference>
<name>A0A747XJ35_SALER</name>
<accession>A0A747XJ35</accession>
<protein>
    <recommendedName>
        <fullName evidence="2">Glycosyl transferase</fullName>
    </recommendedName>
</protein>
<sequence>MMRSGSLTPGYDIRKGKQMIIPNKIHFIWFGHHIPMEDLLNIISIHCRNPHYEVNIWADSYGVSGKTIRNLDICFPQRIRIRKISEIFERIPVFLGSQYTWECRTLHSLFLRQLNGAYHNYASASDIARLVILCVEGGTYFDVDVRLLSVANVPARMLNITNPDRWDRKQMPLNIHTESGLLMGDYYVRQWNGKSKSFLGNSIMSVAPGADIIKKALISIILYYELNKLEKNHVQTLWQDVRKDPVKRFMFTLEMAGPVMLRGILTRSPAQDIDKQYLLENTIHDRMFEKVNADAEWQRPDTETKSREWVTLKKFHVKYSLRLQSESPF</sequence>
<dbReference type="AlphaFoldDB" id="A0A747XJ35"/>
<dbReference type="InterPro" id="IPR029044">
    <property type="entry name" value="Nucleotide-diphossugar_trans"/>
</dbReference>
<evidence type="ECO:0000313" key="1">
    <source>
        <dbReference type="EMBL" id="HAF4697559.1"/>
    </source>
</evidence>
<dbReference type="Pfam" id="PF04488">
    <property type="entry name" value="Gly_transf_sug"/>
    <property type="match status" value="1"/>
</dbReference>
<gene>
    <name evidence="1" type="ORF">G8O00_000915</name>
</gene>
<comment type="caution">
    <text evidence="1">The sequence shown here is derived from an EMBL/GenBank/DDBJ whole genome shotgun (WGS) entry which is preliminary data.</text>
</comment>
<reference evidence="1" key="2">
    <citation type="submission" date="2020-02" db="EMBL/GenBank/DDBJ databases">
        <authorList>
            <consortium name="NCBI Pathogen Detection Project"/>
        </authorList>
    </citation>
    <scope>NUCLEOTIDE SEQUENCE</scope>
    <source>
        <strain evidence="1">MA.CK_98/00011163</strain>
    </source>
</reference>
<evidence type="ECO:0008006" key="2">
    <source>
        <dbReference type="Google" id="ProtNLM"/>
    </source>
</evidence>
<dbReference type="Gene3D" id="3.90.550.20">
    <property type="match status" value="1"/>
</dbReference>
<dbReference type="EMBL" id="DAAVHS010000002">
    <property type="protein sequence ID" value="HAF4697559.1"/>
    <property type="molecule type" value="Genomic_DNA"/>
</dbReference>
<organism evidence="1">
    <name type="scientific">Salmonella enterica</name>
    <name type="common">Salmonella choleraesuis</name>
    <dbReference type="NCBI Taxonomy" id="28901"/>
    <lineage>
        <taxon>Bacteria</taxon>
        <taxon>Pseudomonadati</taxon>
        <taxon>Pseudomonadota</taxon>
        <taxon>Gammaproteobacteria</taxon>
        <taxon>Enterobacterales</taxon>
        <taxon>Enterobacteriaceae</taxon>
        <taxon>Salmonella</taxon>
    </lineage>
</organism>
<dbReference type="SUPFAM" id="SSF53448">
    <property type="entry name" value="Nucleotide-diphospho-sugar transferases"/>
    <property type="match status" value="1"/>
</dbReference>
<dbReference type="InterPro" id="IPR007577">
    <property type="entry name" value="GlycoTrfase_DXD_sugar-bd_CS"/>
</dbReference>
<proteinExistence type="predicted"/>